<keyword evidence="1" id="KW-1133">Transmembrane helix</keyword>
<dbReference type="AlphaFoldDB" id="A0A517U2K4"/>
<keyword evidence="3" id="KW-1185">Reference proteome</keyword>
<dbReference type="EMBL" id="CP036339">
    <property type="protein sequence ID" value="QDT74854.1"/>
    <property type="molecule type" value="Genomic_DNA"/>
</dbReference>
<organism evidence="2 3">
    <name type="scientific">Lacipirellula limnantheis</name>
    <dbReference type="NCBI Taxonomy" id="2528024"/>
    <lineage>
        <taxon>Bacteria</taxon>
        <taxon>Pseudomonadati</taxon>
        <taxon>Planctomycetota</taxon>
        <taxon>Planctomycetia</taxon>
        <taxon>Pirellulales</taxon>
        <taxon>Lacipirellulaceae</taxon>
        <taxon>Lacipirellula</taxon>
    </lineage>
</organism>
<dbReference type="Proteomes" id="UP000317909">
    <property type="component" value="Chromosome"/>
</dbReference>
<evidence type="ECO:0000256" key="1">
    <source>
        <dbReference type="SAM" id="Phobius"/>
    </source>
</evidence>
<name>A0A517U2K4_9BACT</name>
<dbReference type="RefSeq" id="WP_168207027.1">
    <property type="nucleotide sequence ID" value="NZ_CP036339.1"/>
</dbReference>
<sequence length="54" mass="5937">MAEIMLEVCGWVISGFTFQALIAIAVTPAALLVAAWQRGAYWQNVCANYVKAFE</sequence>
<proteinExistence type="predicted"/>
<evidence type="ECO:0000313" key="3">
    <source>
        <dbReference type="Proteomes" id="UP000317909"/>
    </source>
</evidence>
<reference evidence="2 3" key="1">
    <citation type="submission" date="2019-02" db="EMBL/GenBank/DDBJ databases">
        <title>Deep-cultivation of Planctomycetes and their phenomic and genomic characterization uncovers novel biology.</title>
        <authorList>
            <person name="Wiegand S."/>
            <person name="Jogler M."/>
            <person name="Boedeker C."/>
            <person name="Pinto D."/>
            <person name="Vollmers J."/>
            <person name="Rivas-Marin E."/>
            <person name="Kohn T."/>
            <person name="Peeters S.H."/>
            <person name="Heuer A."/>
            <person name="Rast P."/>
            <person name="Oberbeckmann S."/>
            <person name="Bunk B."/>
            <person name="Jeske O."/>
            <person name="Meyerdierks A."/>
            <person name="Storesund J.E."/>
            <person name="Kallscheuer N."/>
            <person name="Luecker S."/>
            <person name="Lage O.M."/>
            <person name="Pohl T."/>
            <person name="Merkel B.J."/>
            <person name="Hornburger P."/>
            <person name="Mueller R.-W."/>
            <person name="Bruemmer F."/>
            <person name="Labrenz M."/>
            <person name="Spormann A.M."/>
            <person name="Op den Camp H."/>
            <person name="Overmann J."/>
            <person name="Amann R."/>
            <person name="Jetten M.S.M."/>
            <person name="Mascher T."/>
            <person name="Medema M.H."/>
            <person name="Devos D.P."/>
            <person name="Kaster A.-K."/>
            <person name="Ovreas L."/>
            <person name="Rohde M."/>
            <person name="Galperin M.Y."/>
            <person name="Jogler C."/>
        </authorList>
    </citation>
    <scope>NUCLEOTIDE SEQUENCE [LARGE SCALE GENOMIC DNA]</scope>
    <source>
        <strain evidence="2 3">I41</strain>
    </source>
</reference>
<protein>
    <submittedName>
        <fullName evidence="2">Uncharacterized protein</fullName>
    </submittedName>
</protein>
<evidence type="ECO:0000313" key="2">
    <source>
        <dbReference type="EMBL" id="QDT74854.1"/>
    </source>
</evidence>
<keyword evidence="1" id="KW-0812">Transmembrane</keyword>
<keyword evidence="1" id="KW-0472">Membrane</keyword>
<dbReference type="KEGG" id="llh:I41_40580"/>
<gene>
    <name evidence="2" type="ORF">I41_40580</name>
</gene>
<accession>A0A517U2K4</accession>
<feature type="transmembrane region" description="Helical" evidence="1">
    <location>
        <begin position="12"/>
        <end position="34"/>
    </location>
</feature>